<gene>
    <name evidence="2" type="ORF">PHYPA_030634</name>
</gene>
<feature type="region of interest" description="Disordered" evidence="1">
    <location>
        <begin position="79"/>
        <end position="106"/>
    </location>
</feature>
<dbReference type="InParanoid" id="A0A2K1ICZ8"/>
<feature type="compositionally biased region" description="Polar residues" evidence="1">
    <location>
        <begin position="85"/>
        <end position="94"/>
    </location>
</feature>
<reference evidence="2 4" key="2">
    <citation type="journal article" date="2018" name="Plant J.">
        <title>The Physcomitrella patens chromosome-scale assembly reveals moss genome structure and evolution.</title>
        <authorList>
            <person name="Lang D."/>
            <person name="Ullrich K.K."/>
            <person name="Murat F."/>
            <person name="Fuchs J."/>
            <person name="Jenkins J."/>
            <person name="Haas F.B."/>
            <person name="Piednoel M."/>
            <person name="Gundlach H."/>
            <person name="Van Bel M."/>
            <person name="Meyberg R."/>
            <person name="Vives C."/>
            <person name="Morata J."/>
            <person name="Symeonidi A."/>
            <person name="Hiss M."/>
            <person name="Muchero W."/>
            <person name="Kamisugi Y."/>
            <person name="Saleh O."/>
            <person name="Blanc G."/>
            <person name="Decker E.L."/>
            <person name="van Gessel N."/>
            <person name="Grimwood J."/>
            <person name="Hayes R.D."/>
            <person name="Graham S.W."/>
            <person name="Gunter L.E."/>
            <person name="McDaniel S.F."/>
            <person name="Hoernstein S.N.W."/>
            <person name="Larsson A."/>
            <person name="Li F.W."/>
            <person name="Perroud P.F."/>
            <person name="Phillips J."/>
            <person name="Ranjan P."/>
            <person name="Rokshar D.S."/>
            <person name="Rothfels C.J."/>
            <person name="Schneider L."/>
            <person name="Shu S."/>
            <person name="Stevenson D.W."/>
            <person name="Thummler F."/>
            <person name="Tillich M."/>
            <person name="Villarreal Aguilar J.C."/>
            <person name="Widiez T."/>
            <person name="Wong G.K."/>
            <person name="Wymore A."/>
            <person name="Zhang Y."/>
            <person name="Zimmer A.D."/>
            <person name="Quatrano R.S."/>
            <person name="Mayer K.F.X."/>
            <person name="Goodstein D."/>
            <person name="Casacuberta J.M."/>
            <person name="Vandepoele K."/>
            <person name="Reski R."/>
            <person name="Cuming A.C."/>
            <person name="Tuskan G.A."/>
            <person name="Maumus F."/>
            <person name="Salse J."/>
            <person name="Schmutz J."/>
            <person name="Rensing S.A."/>
        </authorList>
    </citation>
    <scope>NUCLEOTIDE SEQUENCE [LARGE SCALE GENOMIC DNA]</scope>
    <source>
        <strain evidence="3 4">cv. Gransden 2004</strain>
    </source>
</reference>
<evidence type="ECO:0000256" key="1">
    <source>
        <dbReference type="SAM" id="MobiDB-lite"/>
    </source>
</evidence>
<dbReference type="AlphaFoldDB" id="A0A2K1ICZ8"/>
<name>A0A2K1ICZ8_PHYPA</name>
<dbReference type="EMBL" id="ABEU02000026">
    <property type="protein sequence ID" value="PNR27153.1"/>
    <property type="molecule type" value="Genomic_DNA"/>
</dbReference>
<evidence type="ECO:0000313" key="4">
    <source>
        <dbReference type="Proteomes" id="UP000006727"/>
    </source>
</evidence>
<accession>A0A2K1ICZ8</accession>
<feature type="compositionally biased region" description="Basic and acidic residues" evidence="1">
    <location>
        <begin position="96"/>
        <end position="106"/>
    </location>
</feature>
<proteinExistence type="predicted"/>
<sequence>MLLLLPPNGPPLVWIEQRAHLVVPPCPSSRLQDGHPPGCQPDIHSWDTNQRCRDTLTYPMLPAHNVECFGKRRCVEGRDQRNDSNDLVASTSKSVGEVERKQNRIA</sequence>
<evidence type="ECO:0000313" key="2">
    <source>
        <dbReference type="EMBL" id="PNR27153.1"/>
    </source>
</evidence>
<dbReference type="Gramene" id="Pp3c26_14069V3.1">
    <property type="protein sequence ID" value="Pp3c26_14069V3.1"/>
    <property type="gene ID" value="Pp3c26_14069"/>
</dbReference>
<reference evidence="3" key="3">
    <citation type="submission" date="2020-12" db="UniProtKB">
        <authorList>
            <consortium name="EnsemblPlants"/>
        </authorList>
    </citation>
    <scope>IDENTIFICATION</scope>
</reference>
<keyword evidence="4" id="KW-1185">Reference proteome</keyword>
<dbReference type="EnsemblPlants" id="Pp3c26_14069V3.1">
    <property type="protein sequence ID" value="Pp3c26_14069V3.1"/>
    <property type="gene ID" value="Pp3c26_14069"/>
</dbReference>
<protein>
    <submittedName>
        <fullName evidence="2 3">Uncharacterized protein</fullName>
    </submittedName>
</protein>
<evidence type="ECO:0000313" key="3">
    <source>
        <dbReference type="EnsemblPlants" id="Pp3c26_14069V3.1"/>
    </source>
</evidence>
<dbReference type="Proteomes" id="UP000006727">
    <property type="component" value="Chromosome 26"/>
</dbReference>
<organism evidence="2">
    <name type="scientific">Physcomitrium patens</name>
    <name type="common">Spreading-leaved earth moss</name>
    <name type="synonym">Physcomitrella patens</name>
    <dbReference type="NCBI Taxonomy" id="3218"/>
    <lineage>
        <taxon>Eukaryota</taxon>
        <taxon>Viridiplantae</taxon>
        <taxon>Streptophyta</taxon>
        <taxon>Embryophyta</taxon>
        <taxon>Bryophyta</taxon>
        <taxon>Bryophytina</taxon>
        <taxon>Bryopsida</taxon>
        <taxon>Funariidae</taxon>
        <taxon>Funariales</taxon>
        <taxon>Funariaceae</taxon>
        <taxon>Physcomitrium</taxon>
    </lineage>
</organism>
<reference evidence="2 4" key="1">
    <citation type="journal article" date="2008" name="Science">
        <title>The Physcomitrella genome reveals evolutionary insights into the conquest of land by plants.</title>
        <authorList>
            <person name="Rensing S."/>
            <person name="Lang D."/>
            <person name="Zimmer A."/>
            <person name="Terry A."/>
            <person name="Salamov A."/>
            <person name="Shapiro H."/>
            <person name="Nishiyama T."/>
            <person name="Perroud P.-F."/>
            <person name="Lindquist E."/>
            <person name="Kamisugi Y."/>
            <person name="Tanahashi T."/>
            <person name="Sakakibara K."/>
            <person name="Fujita T."/>
            <person name="Oishi K."/>
            <person name="Shin-I T."/>
            <person name="Kuroki Y."/>
            <person name="Toyoda A."/>
            <person name="Suzuki Y."/>
            <person name="Hashimoto A."/>
            <person name="Yamaguchi K."/>
            <person name="Sugano A."/>
            <person name="Kohara Y."/>
            <person name="Fujiyama A."/>
            <person name="Anterola A."/>
            <person name="Aoki S."/>
            <person name="Ashton N."/>
            <person name="Barbazuk W.B."/>
            <person name="Barker E."/>
            <person name="Bennetzen J."/>
            <person name="Bezanilla M."/>
            <person name="Blankenship R."/>
            <person name="Cho S.H."/>
            <person name="Dutcher S."/>
            <person name="Estelle M."/>
            <person name="Fawcett J.A."/>
            <person name="Gundlach H."/>
            <person name="Hanada K."/>
            <person name="Heyl A."/>
            <person name="Hicks K.A."/>
            <person name="Hugh J."/>
            <person name="Lohr M."/>
            <person name="Mayer K."/>
            <person name="Melkozernov A."/>
            <person name="Murata T."/>
            <person name="Nelson D."/>
            <person name="Pils B."/>
            <person name="Prigge M."/>
            <person name="Reiss B."/>
            <person name="Renner T."/>
            <person name="Rombauts S."/>
            <person name="Rushton P."/>
            <person name="Sanderfoot A."/>
            <person name="Schween G."/>
            <person name="Shiu S.-H."/>
            <person name="Stueber K."/>
            <person name="Theodoulou F.L."/>
            <person name="Tu H."/>
            <person name="Van de Peer Y."/>
            <person name="Verrier P.J."/>
            <person name="Waters E."/>
            <person name="Wood A."/>
            <person name="Yang L."/>
            <person name="Cove D."/>
            <person name="Cuming A."/>
            <person name="Hasebe M."/>
            <person name="Lucas S."/>
            <person name="Mishler D.B."/>
            <person name="Reski R."/>
            <person name="Grigoriev I."/>
            <person name="Quatrano R.S."/>
            <person name="Boore J.L."/>
        </authorList>
    </citation>
    <scope>NUCLEOTIDE SEQUENCE [LARGE SCALE GENOMIC DNA]</scope>
    <source>
        <strain evidence="3 4">cv. Gransden 2004</strain>
    </source>
</reference>